<dbReference type="SUPFAM" id="SSF81573">
    <property type="entry name" value="F1F0 ATP synthase subunit B, membrane domain"/>
    <property type="match status" value="1"/>
</dbReference>
<dbReference type="HAMAP" id="MF_01398">
    <property type="entry name" value="ATP_synth_b_bprime"/>
    <property type="match status" value="1"/>
</dbReference>
<evidence type="ECO:0000256" key="3">
    <source>
        <dbReference type="ARBA" id="ARBA00022475"/>
    </source>
</evidence>
<dbReference type="Gene3D" id="6.10.250.1580">
    <property type="match status" value="1"/>
</dbReference>
<comment type="function">
    <text evidence="12">Component of the F(0) channel, it forms part of the peripheral stalk, linking F(1) to F(0). The b'-subunit is a diverged and duplicated form of b found in plants and photosynthetic bacteria.</text>
</comment>
<accession>A0A6M4H3Y4</accession>
<comment type="subunit">
    <text evidence="15">F-type ATPases have 2 components, F(1) - the catalytic core - and F(0) - the membrane proton channel. F(1) has five subunits: alpha(3), beta(3), gamma(1), delta(1), epsilon(1). F(0) has three main subunits: a(1), b(2) and c(10-14). The alpha and beta chains form an alternating ring which encloses part of the gamma chain. F(1) is attached to F(0) by a central stalk formed by the gamma and epsilon chains, while a peripheral stalk is formed by the delta and b chains.</text>
</comment>
<keyword evidence="9 15" id="KW-0472">Membrane</keyword>
<dbReference type="NCBIfam" id="TIGR01144">
    <property type="entry name" value="ATP_synt_b"/>
    <property type="match status" value="1"/>
</dbReference>
<dbReference type="PANTHER" id="PTHR33445">
    <property type="entry name" value="ATP SYNTHASE SUBUNIT B', CHLOROPLASTIC"/>
    <property type="match status" value="1"/>
</dbReference>
<dbReference type="GO" id="GO:0005886">
    <property type="term" value="C:plasma membrane"/>
    <property type="evidence" value="ECO:0007669"/>
    <property type="project" value="UniProtKB-SubCell"/>
</dbReference>
<evidence type="ECO:0000256" key="5">
    <source>
        <dbReference type="ARBA" id="ARBA00022692"/>
    </source>
</evidence>
<dbReference type="InterPro" id="IPR050059">
    <property type="entry name" value="ATP_synthase_B_chain"/>
</dbReference>
<keyword evidence="18" id="KW-1185">Reference proteome</keyword>
<sequence>MDLNATMLVQAIVFALFIWFTVSFVWPMILAPIEARQKNITEGLAEAEKGRNSLVDAKKEADKILADAKARAQEIVANADKAAAARIEESKGAAKSEGERIVTAAHAAVQQEVQSAKQVLREQVALLAVAGAEKILRREVDAKAHAEMLNQLKGQL</sequence>
<evidence type="ECO:0000256" key="8">
    <source>
        <dbReference type="ARBA" id="ARBA00023065"/>
    </source>
</evidence>
<feature type="transmembrane region" description="Helical" evidence="15">
    <location>
        <begin position="6"/>
        <end position="29"/>
    </location>
</feature>
<dbReference type="NCBIfam" id="NF004411">
    <property type="entry name" value="PRK05759.1-2"/>
    <property type="match status" value="1"/>
</dbReference>
<evidence type="ECO:0000256" key="12">
    <source>
        <dbReference type="ARBA" id="ARBA00025614"/>
    </source>
</evidence>
<dbReference type="GO" id="GO:0012505">
    <property type="term" value="C:endomembrane system"/>
    <property type="evidence" value="ECO:0007669"/>
    <property type="project" value="UniProtKB-SubCell"/>
</dbReference>
<keyword evidence="10 15" id="KW-0066">ATP synthesis</keyword>
<dbReference type="GO" id="GO:0046933">
    <property type="term" value="F:proton-transporting ATP synthase activity, rotational mechanism"/>
    <property type="evidence" value="ECO:0007669"/>
    <property type="project" value="UniProtKB-UniRule"/>
</dbReference>
<evidence type="ECO:0000256" key="9">
    <source>
        <dbReference type="ARBA" id="ARBA00023136"/>
    </source>
</evidence>
<dbReference type="InterPro" id="IPR002146">
    <property type="entry name" value="ATP_synth_b/b'su_bac/chlpt"/>
</dbReference>
<dbReference type="GO" id="GO:0045259">
    <property type="term" value="C:proton-transporting ATP synthase complex"/>
    <property type="evidence" value="ECO:0007669"/>
    <property type="project" value="UniProtKB-KW"/>
</dbReference>
<evidence type="ECO:0000256" key="2">
    <source>
        <dbReference type="ARBA" id="ARBA00022448"/>
    </source>
</evidence>
<protein>
    <recommendedName>
        <fullName evidence="15">ATP synthase subunit b</fullName>
    </recommendedName>
    <alternativeName>
        <fullName evidence="15">ATP synthase F(0) sector subunit b</fullName>
    </alternativeName>
    <alternativeName>
        <fullName evidence="15">ATPase subunit I</fullName>
    </alternativeName>
    <alternativeName>
        <fullName evidence="15">F-type ATPase subunit b</fullName>
        <shortName evidence="15">F-ATPase subunit b</shortName>
    </alternativeName>
</protein>
<evidence type="ECO:0000256" key="15">
    <source>
        <dbReference type="HAMAP-Rule" id="MF_01398"/>
    </source>
</evidence>
<dbReference type="Pfam" id="PF00430">
    <property type="entry name" value="ATP-synt_B"/>
    <property type="match status" value="1"/>
</dbReference>
<evidence type="ECO:0000256" key="13">
    <source>
        <dbReference type="ARBA" id="ARBA00026054"/>
    </source>
</evidence>
<gene>
    <name evidence="15 17" type="primary">atpF</name>
    <name evidence="17" type="ORF">DSM104443_04299</name>
</gene>
<comment type="subunit">
    <text evidence="13">F-type ATPases have 2 components, F(1) - the catalytic core - and F(0) - the membrane proton channel. F(1) has five subunits: alpha(3), beta(3), gamma(1), delta(1), epsilon(1). F(0) has four main subunits: a(1), b(2) and c(10-14). The alpha and beta chains form an alternating ring which encloses part of the gamma chain. F(1) is attached to F(0) by a central stalk formed by the gamma and epsilon chains, while a peripheral stalk is formed by the delta and b chains.</text>
</comment>
<evidence type="ECO:0000256" key="6">
    <source>
        <dbReference type="ARBA" id="ARBA00022781"/>
    </source>
</evidence>
<keyword evidence="7 15" id="KW-1133">Transmembrane helix</keyword>
<evidence type="ECO:0000313" key="18">
    <source>
        <dbReference type="Proteomes" id="UP000501534"/>
    </source>
</evidence>
<evidence type="ECO:0000256" key="11">
    <source>
        <dbReference type="ARBA" id="ARBA00025198"/>
    </source>
</evidence>
<evidence type="ECO:0000256" key="10">
    <source>
        <dbReference type="ARBA" id="ARBA00023310"/>
    </source>
</evidence>
<comment type="function">
    <text evidence="11 15">F(1)F(0) ATP synthase produces ATP from ADP in the presence of a proton or sodium gradient. F-type ATPases consist of two structural domains, F(1) containing the extramembraneous catalytic core and F(0) containing the membrane proton channel, linked together by a central stalk and a peripheral stalk. During catalysis, ATP synthesis in the catalytic domain of F(1) is coupled via a rotary mechanism of the central stalk subunits to proton translocation.</text>
</comment>
<dbReference type="GO" id="GO:0046961">
    <property type="term" value="F:proton-transporting ATPase activity, rotational mechanism"/>
    <property type="evidence" value="ECO:0007669"/>
    <property type="project" value="TreeGrafter"/>
</dbReference>
<dbReference type="RefSeq" id="WP_171096069.1">
    <property type="nucleotide sequence ID" value="NZ_CP053069.1"/>
</dbReference>
<dbReference type="KEGG" id="uru:DSM104443_04299"/>
<dbReference type="PANTHER" id="PTHR33445:SF1">
    <property type="entry name" value="ATP SYNTHASE SUBUNIT B"/>
    <property type="match status" value="1"/>
</dbReference>
<keyword evidence="5 15" id="KW-0812">Transmembrane</keyword>
<keyword evidence="8 15" id="KW-0406">Ion transport</keyword>
<keyword evidence="3 15" id="KW-1003">Cell membrane</keyword>
<evidence type="ECO:0000256" key="7">
    <source>
        <dbReference type="ARBA" id="ARBA00022989"/>
    </source>
</evidence>
<evidence type="ECO:0000313" key="17">
    <source>
        <dbReference type="EMBL" id="QJR13204.1"/>
    </source>
</evidence>
<dbReference type="InterPro" id="IPR028987">
    <property type="entry name" value="ATP_synth_B-like_membr_sf"/>
</dbReference>
<comment type="similarity">
    <text evidence="1 15 16">Belongs to the ATPase B chain family.</text>
</comment>
<proteinExistence type="inferred from homology"/>
<dbReference type="Proteomes" id="UP000501534">
    <property type="component" value="Chromosome"/>
</dbReference>
<evidence type="ECO:0000256" key="4">
    <source>
        <dbReference type="ARBA" id="ARBA00022547"/>
    </source>
</evidence>
<evidence type="ECO:0000256" key="14">
    <source>
        <dbReference type="ARBA" id="ARBA00037847"/>
    </source>
</evidence>
<keyword evidence="4 15" id="KW-0138">CF(0)</keyword>
<dbReference type="EMBL" id="CP053069">
    <property type="protein sequence ID" value="QJR13204.1"/>
    <property type="molecule type" value="Genomic_DNA"/>
</dbReference>
<organism evidence="17 18">
    <name type="scientific">Usitatibacter rugosus</name>
    <dbReference type="NCBI Taxonomy" id="2732067"/>
    <lineage>
        <taxon>Bacteria</taxon>
        <taxon>Pseudomonadati</taxon>
        <taxon>Pseudomonadota</taxon>
        <taxon>Betaproteobacteria</taxon>
        <taxon>Nitrosomonadales</taxon>
        <taxon>Usitatibacteraceae</taxon>
        <taxon>Usitatibacter</taxon>
    </lineage>
</organism>
<evidence type="ECO:0000256" key="1">
    <source>
        <dbReference type="ARBA" id="ARBA00005513"/>
    </source>
</evidence>
<evidence type="ECO:0000256" key="16">
    <source>
        <dbReference type="RuleBase" id="RU003848"/>
    </source>
</evidence>
<name>A0A6M4H3Y4_9PROT</name>
<reference evidence="17 18" key="1">
    <citation type="submission" date="2020-04" db="EMBL/GenBank/DDBJ databases">
        <title>Usitatibacter rugosus gen. nov., sp. nov. and Usitatibacter palustris sp. nov., novel members of Usitatibacteraceae fam. nov. within the order Nitrosomonadales isolated from soil.</title>
        <authorList>
            <person name="Huber K.J."/>
            <person name="Neumann-Schaal M."/>
            <person name="Geppert A."/>
            <person name="Luckner M."/>
            <person name="Wanner G."/>
            <person name="Overmann J."/>
        </authorList>
    </citation>
    <scope>NUCLEOTIDE SEQUENCE [LARGE SCALE GENOMIC DNA]</scope>
    <source>
        <strain evidence="17 18">0125_3</strain>
    </source>
</reference>
<dbReference type="AlphaFoldDB" id="A0A6M4H3Y4"/>
<dbReference type="InterPro" id="IPR005864">
    <property type="entry name" value="ATP_synth_F0_bsu_bac"/>
</dbReference>
<dbReference type="CDD" id="cd06503">
    <property type="entry name" value="ATP-synt_Fo_b"/>
    <property type="match status" value="1"/>
</dbReference>
<comment type="subcellular location">
    <subcellularLocation>
        <location evidence="15">Cell membrane</location>
        <topology evidence="15">Single-pass membrane protein</topology>
    </subcellularLocation>
    <subcellularLocation>
        <location evidence="14">Endomembrane system</location>
        <topology evidence="14">Single-pass membrane protein</topology>
    </subcellularLocation>
</comment>
<keyword evidence="6 15" id="KW-0375">Hydrogen ion transport</keyword>
<keyword evidence="2 15" id="KW-0813">Transport</keyword>